<evidence type="ECO:0000256" key="4">
    <source>
        <dbReference type="ARBA" id="ARBA00022840"/>
    </source>
</evidence>
<dbReference type="PANTHER" id="PTHR24221">
    <property type="entry name" value="ATP-BINDING CASSETTE SUB-FAMILY B"/>
    <property type="match status" value="1"/>
</dbReference>
<dbReference type="Gene3D" id="1.20.1560.10">
    <property type="entry name" value="ABC transporter type 1, transmembrane domain"/>
    <property type="match status" value="1"/>
</dbReference>
<dbReference type="SMART" id="SM00382">
    <property type="entry name" value="AAA"/>
    <property type="match status" value="1"/>
</dbReference>
<dbReference type="InterPro" id="IPR017871">
    <property type="entry name" value="ABC_transporter-like_CS"/>
</dbReference>
<feature type="transmembrane region" description="Helical" evidence="7">
    <location>
        <begin position="21"/>
        <end position="43"/>
    </location>
</feature>
<dbReference type="InterPro" id="IPR039421">
    <property type="entry name" value="Type_1_exporter"/>
</dbReference>
<dbReference type="GO" id="GO:0016887">
    <property type="term" value="F:ATP hydrolysis activity"/>
    <property type="evidence" value="ECO:0007669"/>
    <property type="project" value="InterPro"/>
</dbReference>
<dbReference type="SUPFAM" id="SSF90123">
    <property type="entry name" value="ABC transporter transmembrane region"/>
    <property type="match status" value="1"/>
</dbReference>
<dbReference type="PANTHER" id="PTHR24221:SF654">
    <property type="entry name" value="ATP-BINDING CASSETTE SUB-FAMILY B MEMBER 6"/>
    <property type="match status" value="1"/>
</dbReference>
<dbReference type="GO" id="GO:0005524">
    <property type="term" value="F:ATP binding"/>
    <property type="evidence" value="ECO:0007669"/>
    <property type="project" value="UniProtKB-KW"/>
</dbReference>
<evidence type="ECO:0000313" key="10">
    <source>
        <dbReference type="EMBL" id="WOO39847.1"/>
    </source>
</evidence>
<dbReference type="InterPro" id="IPR036640">
    <property type="entry name" value="ABC1_TM_sf"/>
</dbReference>
<dbReference type="PROSITE" id="PS50893">
    <property type="entry name" value="ABC_TRANSPORTER_2"/>
    <property type="match status" value="1"/>
</dbReference>
<dbReference type="FunFam" id="3.40.50.300:FF:000218">
    <property type="entry name" value="Multidrug ABC transporter ATP-binding protein"/>
    <property type="match status" value="1"/>
</dbReference>
<feature type="transmembrane region" description="Helical" evidence="7">
    <location>
        <begin position="272"/>
        <end position="292"/>
    </location>
</feature>
<dbReference type="CDD" id="cd07346">
    <property type="entry name" value="ABC_6TM_exporters"/>
    <property type="match status" value="1"/>
</dbReference>
<dbReference type="Pfam" id="PF00664">
    <property type="entry name" value="ABC_membrane"/>
    <property type="match status" value="1"/>
</dbReference>
<dbReference type="Gene3D" id="3.40.50.300">
    <property type="entry name" value="P-loop containing nucleotide triphosphate hydrolases"/>
    <property type="match status" value="1"/>
</dbReference>
<feature type="transmembrane region" description="Helical" evidence="7">
    <location>
        <begin position="242"/>
        <end position="266"/>
    </location>
</feature>
<keyword evidence="5 7" id="KW-1133">Transmembrane helix</keyword>
<sequence length="574" mass="65244">MFKSRSLLGFFYEHTPGLKGFLFWRSLSLLLITPYPVITMWIVDDALPKGDIIGVIYYTCIGFLLTMVHMYTMRRAVHEWSQQTQKIFASMRARIFEKLQFVHFGFLDSTQLGRMISKYSNDTTNIELTTDVVYSNFISDVFRALLMLAVLTWLDPWLFVFVIVMVPIFAWIRFYFFDQFRQVNREVRLAREKLTGHASELISAIKLIRGFGQEEQARMNIAEKSEHYASSRRAQVKLDQTMGYVIFSLYSIVSLSAVAFGAFLVMEGLVTLGTLLALAGALPTIMSPILFFTTASIQYFQGNESYHSIKELIDCTYVEDWKGEKLLEDFRGEIQFSNVSFRYTKESDFVLDKINLQIRPGENIALVGPSGSGKSSFINLLLGLYAPEEGEIRIDGVAQEELAMRDFRRQCALVMQDNILLSGTVLENLRFGKPDASEAEVIHAVKEANAWEFIEKMPLGIETEIGERGVTLSGGQRQRLAIARAILCDPKILILDEATSALDYESEALVQEALDRVMKGRTSITIAHRLSTVTDVDRVIVLREGRVYEQGSFKELADCECSYFFELLSAQRIA</sequence>
<dbReference type="InterPro" id="IPR027417">
    <property type="entry name" value="P-loop_NTPase"/>
</dbReference>
<evidence type="ECO:0000256" key="2">
    <source>
        <dbReference type="ARBA" id="ARBA00022692"/>
    </source>
</evidence>
<evidence type="ECO:0000256" key="7">
    <source>
        <dbReference type="SAM" id="Phobius"/>
    </source>
</evidence>
<keyword evidence="11" id="KW-1185">Reference proteome</keyword>
<dbReference type="SUPFAM" id="SSF52540">
    <property type="entry name" value="P-loop containing nucleoside triphosphate hydrolases"/>
    <property type="match status" value="1"/>
</dbReference>
<evidence type="ECO:0000256" key="5">
    <source>
        <dbReference type="ARBA" id="ARBA00022989"/>
    </source>
</evidence>
<dbReference type="PROSITE" id="PS50929">
    <property type="entry name" value="ABC_TM1F"/>
    <property type="match status" value="1"/>
</dbReference>
<keyword evidence="6 7" id="KW-0472">Membrane</keyword>
<gene>
    <name evidence="10" type="ORF">RZN69_14575</name>
</gene>
<dbReference type="AlphaFoldDB" id="A0AAQ3L8W2"/>
<evidence type="ECO:0000259" key="8">
    <source>
        <dbReference type="PROSITE" id="PS50893"/>
    </source>
</evidence>
<proteinExistence type="predicted"/>
<feature type="transmembrane region" description="Helical" evidence="7">
    <location>
        <begin position="157"/>
        <end position="176"/>
    </location>
</feature>
<evidence type="ECO:0000313" key="11">
    <source>
        <dbReference type="Proteomes" id="UP001304300"/>
    </source>
</evidence>
<dbReference type="InterPro" id="IPR011527">
    <property type="entry name" value="ABC1_TM_dom"/>
</dbReference>
<keyword evidence="4 10" id="KW-0067">ATP-binding</keyword>
<protein>
    <submittedName>
        <fullName evidence="10">ABC transporter ATP-binding protein</fullName>
    </submittedName>
</protein>
<dbReference type="KEGG" id="puo:RZN69_14575"/>
<dbReference type="InterPro" id="IPR003593">
    <property type="entry name" value="AAA+_ATPase"/>
</dbReference>
<dbReference type="GO" id="GO:0005886">
    <property type="term" value="C:plasma membrane"/>
    <property type="evidence" value="ECO:0007669"/>
    <property type="project" value="UniProtKB-SubCell"/>
</dbReference>
<feature type="domain" description="ABC transmembrane type-1" evidence="9">
    <location>
        <begin position="36"/>
        <end position="301"/>
    </location>
</feature>
<evidence type="ECO:0000256" key="3">
    <source>
        <dbReference type="ARBA" id="ARBA00022741"/>
    </source>
</evidence>
<dbReference type="Proteomes" id="UP001304300">
    <property type="component" value="Chromosome"/>
</dbReference>
<dbReference type="InterPro" id="IPR003439">
    <property type="entry name" value="ABC_transporter-like_ATP-bd"/>
</dbReference>
<reference evidence="10 11" key="1">
    <citation type="submission" date="2023-10" db="EMBL/GenBank/DDBJ databases">
        <title>Rubellicoccus peritrichatus gen. nov., sp. nov., isolated from an algae of coral reef tank.</title>
        <authorList>
            <person name="Luo J."/>
        </authorList>
    </citation>
    <scope>NUCLEOTIDE SEQUENCE [LARGE SCALE GENOMIC DNA]</scope>
    <source>
        <strain evidence="10 11">CR14</strain>
    </source>
</reference>
<comment type="subcellular location">
    <subcellularLocation>
        <location evidence="1">Cell membrane</location>
        <topology evidence="1">Multi-pass membrane protein</topology>
    </subcellularLocation>
</comment>
<feature type="domain" description="ABC transporter" evidence="8">
    <location>
        <begin position="334"/>
        <end position="569"/>
    </location>
</feature>
<evidence type="ECO:0000259" key="9">
    <source>
        <dbReference type="PROSITE" id="PS50929"/>
    </source>
</evidence>
<keyword evidence="2 7" id="KW-0812">Transmembrane</keyword>
<evidence type="ECO:0000256" key="1">
    <source>
        <dbReference type="ARBA" id="ARBA00004651"/>
    </source>
</evidence>
<evidence type="ECO:0000256" key="6">
    <source>
        <dbReference type="ARBA" id="ARBA00023136"/>
    </source>
</evidence>
<dbReference type="GO" id="GO:0140359">
    <property type="term" value="F:ABC-type transporter activity"/>
    <property type="evidence" value="ECO:0007669"/>
    <property type="project" value="InterPro"/>
</dbReference>
<accession>A0AAQ3L8W2</accession>
<dbReference type="PROSITE" id="PS00211">
    <property type="entry name" value="ABC_TRANSPORTER_1"/>
    <property type="match status" value="1"/>
</dbReference>
<dbReference type="Pfam" id="PF00005">
    <property type="entry name" value="ABC_tran"/>
    <property type="match status" value="1"/>
</dbReference>
<dbReference type="EMBL" id="CP136920">
    <property type="protein sequence ID" value="WOO39847.1"/>
    <property type="molecule type" value="Genomic_DNA"/>
</dbReference>
<dbReference type="GO" id="GO:0034040">
    <property type="term" value="F:ATPase-coupled lipid transmembrane transporter activity"/>
    <property type="evidence" value="ECO:0007669"/>
    <property type="project" value="TreeGrafter"/>
</dbReference>
<feature type="transmembrane region" description="Helical" evidence="7">
    <location>
        <begin position="55"/>
        <end position="73"/>
    </location>
</feature>
<organism evidence="10 11">
    <name type="scientific">Rubellicoccus peritrichatus</name>
    <dbReference type="NCBI Taxonomy" id="3080537"/>
    <lineage>
        <taxon>Bacteria</taxon>
        <taxon>Pseudomonadati</taxon>
        <taxon>Verrucomicrobiota</taxon>
        <taxon>Opitutia</taxon>
        <taxon>Puniceicoccales</taxon>
        <taxon>Cerasicoccaceae</taxon>
        <taxon>Rubellicoccus</taxon>
    </lineage>
</organism>
<dbReference type="RefSeq" id="WP_317831877.1">
    <property type="nucleotide sequence ID" value="NZ_CP136920.1"/>
</dbReference>
<name>A0AAQ3L8W2_9BACT</name>
<feature type="transmembrane region" description="Helical" evidence="7">
    <location>
        <begin position="132"/>
        <end position="151"/>
    </location>
</feature>
<keyword evidence="3" id="KW-0547">Nucleotide-binding</keyword>